<keyword evidence="1" id="KW-0507">mRNA processing</keyword>
<sequence length="105" mass="11638">MSKVAPPPQLSWFSHQNPTPGNPVPMDIDVARKAKSVPDTCRRCGKLGHWAKDCDLRFDVRYLDLDELSALVEDRLAALDAVPLEPEDKPVEQKLPAEDSVSSSE</sequence>
<dbReference type="PROSITE" id="PS50158">
    <property type="entry name" value="ZF_CCHC"/>
    <property type="match status" value="1"/>
</dbReference>
<proteinExistence type="predicted"/>
<evidence type="ECO:0000256" key="2">
    <source>
        <dbReference type="PROSITE-ProRule" id="PRU00047"/>
    </source>
</evidence>
<gene>
    <name evidence="5" type="ORF">M413DRAFT_30610</name>
</gene>
<dbReference type="GO" id="GO:0008270">
    <property type="term" value="F:zinc ion binding"/>
    <property type="evidence" value="ECO:0007669"/>
    <property type="project" value="UniProtKB-KW"/>
</dbReference>
<organism evidence="5 6">
    <name type="scientific">Hebeloma cylindrosporum</name>
    <dbReference type="NCBI Taxonomy" id="76867"/>
    <lineage>
        <taxon>Eukaryota</taxon>
        <taxon>Fungi</taxon>
        <taxon>Dikarya</taxon>
        <taxon>Basidiomycota</taxon>
        <taxon>Agaricomycotina</taxon>
        <taxon>Agaricomycetes</taxon>
        <taxon>Agaricomycetidae</taxon>
        <taxon>Agaricales</taxon>
        <taxon>Agaricineae</taxon>
        <taxon>Hymenogastraceae</taxon>
        <taxon>Hebeloma</taxon>
    </lineage>
</organism>
<dbReference type="GO" id="GO:0003676">
    <property type="term" value="F:nucleic acid binding"/>
    <property type="evidence" value="ECO:0007669"/>
    <property type="project" value="InterPro"/>
</dbReference>
<evidence type="ECO:0000313" key="5">
    <source>
        <dbReference type="EMBL" id="KIM37964.1"/>
    </source>
</evidence>
<dbReference type="InterPro" id="IPR001878">
    <property type="entry name" value="Znf_CCHC"/>
</dbReference>
<reference evidence="5 6" key="1">
    <citation type="submission" date="2014-04" db="EMBL/GenBank/DDBJ databases">
        <authorList>
            <consortium name="DOE Joint Genome Institute"/>
            <person name="Kuo A."/>
            <person name="Gay G."/>
            <person name="Dore J."/>
            <person name="Kohler A."/>
            <person name="Nagy L.G."/>
            <person name="Floudas D."/>
            <person name="Copeland A."/>
            <person name="Barry K.W."/>
            <person name="Cichocki N."/>
            <person name="Veneault-Fourrey C."/>
            <person name="LaButti K."/>
            <person name="Lindquist E.A."/>
            <person name="Lipzen A."/>
            <person name="Lundell T."/>
            <person name="Morin E."/>
            <person name="Murat C."/>
            <person name="Sun H."/>
            <person name="Tunlid A."/>
            <person name="Henrissat B."/>
            <person name="Grigoriev I.V."/>
            <person name="Hibbett D.S."/>
            <person name="Martin F."/>
            <person name="Nordberg H.P."/>
            <person name="Cantor M.N."/>
            <person name="Hua S.X."/>
        </authorList>
    </citation>
    <scope>NUCLEOTIDE SEQUENCE [LARGE SCALE GENOMIC DNA]</scope>
    <source>
        <strain evidence="6">h7</strain>
    </source>
</reference>
<evidence type="ECO:0000256" key="1">
    <source>
        <dbReference type="ARBA" id="ARBA00022664"/>
    </source>
</evidence>
<name>A0A0C3C116_HEBCY</name>
<keyword evidence="6" id="KW-1185">Reference proteome</keyword>
<dbReference type="OrthoDB" id="3060019at2759"/>
<dbReference type="InterPro" id="IPR036875">
    <property type="entry name" value="Znf_CCHC_sf"/>
</dbReference>
<keyword evidence="2" id="KW-0479">Metal-binding</keyword>
<dbReference type="Pfam" id="PF00098">
    <property type="entry name" value="zf-CCHC"/>
    <property type="match status" value="1"/>
</dbReference>
<accession>A0A0C3C116</accession>
<feature type="region of interest" description="Disordered" evidence="3">
    <location>
        <begin position="84"/>
        <end position="105"/>
    </location>
</feature>
<dbReference type="EMBL" id="KN831794">
    <property type="protein sequence ID" value="KIM37964.1"/>
    <property type="molecule type" value="Genomic_DNA"/>
</dbReference>
<dbReference type="Proteomes" id="UP000053424">
    <property type="component" value="Unassembled WGS sequence"/>
</dbReference>
<dbReference type="HOGENOM" id="CLU_162149_0_0_1"/>
<dbReference type="STRING" id="686832.A0A0C3C116"/>
<reference evidence="6" key="2">
    <citation type="submission" date="2015-01" db="EMBL/GenBank/DDBJ databases">
        <title>Evolutionary Origins and Diversification of the Mycorrhizal Mutualists.</title>
        <authorList>
            <consortium name="DOE Joint Genome Institute"/>
            <consortium name="Mycorrhizal Genomics Consortium"/>
            <person name="Kohler A."/>
            <person name="Kuo A."/>
            <person name="Nagy L.G."/>
            <person name="Floudas D."/>
            <person name="Copeland A."/>
            <person name="Barry K.W."/>
            <person name="Cichocki N."/>
            <person name="Veneault-Fourrey C."/>
            <person name="LaButti K."/>
            <person name="Lindquist E.A."/>
            <person name="Lipzen A."/>
            <person name="Lundell T."/>
            <person name="Morin E."/>
            <person name="Murat C."/>
            <person name="Riley R."/>
            <person name="Ohm R."/>
            <person name="Sun H."/>
            <person name="Tunlid A."/>
            <person name="Henrissat B."/>
            <person name="Grigoriev I.V."/>
            <person name="Hibbett D.S."/>
            <person name="Martin F."/>
        </authorList>
    </citation>
    <scope>NUCLEOTIDE SEQUENCE [LARGE SCALE GENOMIC DNA]</scope>
    <source>
        <strain evidence="6">h7</strain>
    </source>
</reference>
<evidence type="ECO:0000256" key="3">
    <source>
        <dbReference type="SAM" id="MobiDB-lite"/>
    </source>
</evidence>
<dbReference type="SUPFAM" id="SSF57756">
    <property type="entry name" value="Retrovirus zinc finger-like domains"/>
    <property type="match status" value="1"/>
</dbReference>
<keyword evidence="2" id="KW-0863">Zinc-finger</keyword>
<dbReference type="AlphaFoldDB" id="A0A0C3C116"/>
<dbReference type="SMART" id="SM00343">
    <property type="entry name" value="ZnF_C2HC"/>
    <property type="match status" value="1"/>
</dbReference>
<evidence type="ECO:0000313" key="6">
    <source>
        <dbReference type="Proteomes" id="UP000053424"/>
    </source>
</evidence>
<evidence type="ECO:0000259" key="4">
    <source>
        <dbReference type="PROSITE" id="PS50158"/>
    </source>
</evidence>
<feature type="region of interest" description="Disordered" evidence="3">
    <location>
        <begin position="1"/>
        <end position="24"/>
    </location>
</feature>
<dbReference type="Gene3D" id="4.10.60.10">
    <property type="entry name" value="Zinc finger, CCHC-type"/>
    <property type="match status" value="1"/>
</dbReference>
<feature type="domain" description="CCHC-type" evidence="4">
    <location>
        <begin position="41"/>
        <end position="54"/>
    </location>
</feature>
<dbReference type="GO" id="GO:0006397">
    <property type="term" value="P:mRNA processing"/>
    <property type="evidence" value="ECO:0007669"/>
    <property type="project" value="UniProtKB-KW"/>
</dbReference>
<protein>
    <recommendedName>
        <fullName evidence="4">CCHC-type domain-containing protein</fullName>
    </recommendedName>
</protein>
<keyword evidence="2" id="KW-0862">Zinc</keyword>
<feature type="compositionally biased region" description="Basic and acidic residues" evidence="3">
    <location>
        <begin position="86"/>
        <end position="97"/>
    </location>
</feature>